<keyword evidence="3" id="KW-0808">Transferase</keyword>
<evidence type="ECO:0000256" key="3">
    <source>
        <dbReference type="ARBA" id="ARBA00022679"/>
    </source>
</evidence>
<accession>A0ABS2FY73</accession>
<organism evidence="7 8">
    <name type="scientific">Oscillibacter valericigenes</name>
    <dbReference type="NCBI Taxonomy" id="351091"/>
    <lineage>
        <taxon>Bacteria</taxon>
        <taxon>Bacillati</taxon>
        <taxon>Bacillota</taxon>
        <taxon>Clostridia</taxon>
        <taxon>Eubacteriales</taxon>
        <taxon>Oscillospiraceae</taxon>
        <taxon>Oscillibacter</taxon>
    </lineage>
</organism>
<keyword evidence="2" id="KW-0489">Methyltransferase</keyword>
<evidence type="ECO:0000256" key="4">
    <source>
        <dbReference type="ARBA" id="ARBA00022691"/>
    </source>
</evidence>
<evidence type="ECO:0000313" key="8">
    <source>
        <dbReference type="Proteomes" id="UP000719500"/>
    </source>
</evidence>
<dbReference type="InterPro" id="IPR002941">
    <property type="entry name" value="DNA_methylase_N4/N6"/>
</dbReference>
<keyword evidence="5" id="KW-0680">Restriction system</keyword>
<sequence>MPIKYIPFIPEPVEGQAVLGNFNRILKYKGADDVSMVLQRGMPLYEMEQQETVGGNPDGNLVIRGECVSACAYLKDQGIQVDLVYIDPPFASGADYAKKVYIRRNPKVAEAIAQAEQELDMDELKAFEEKMYGDVWDKEKYLSWMYENLMAIKSVMSETASIYVHLDWHIVHYVKILMDEIFGEDCFSNDIVWHYSGWNKKLKNSFEKRHDTLLYYCLDDNGKNFNSFFEQWESEDEYIKKRKQKPLIDENGRRYVLSDAGGGKRVARYLDEAIKEGVVVDDVWDIDKINNSAKESVDYSTQKPEVLLERIIKASSNEGMLVADFFGGSGVTAAAASKLGRRFIHCDIGLNSIQTTRDRLKADGAQFEVLEIKDGVQLYRNPVQTMDKIKSLIPGLKNEDSLDSFWEGAITDSRLGTIPVYVPNLMDSSSKLLDVVTMNRIIHQAIPDLDSSIKKVIVYYIDITSEEEIRKFIAQDDSTDVEIELRDLKAVLDGVVIGDWAQFHIEERTDDLFGRYAVAVDAFVSDRVLQKIDEFNQKARLNATAKKPFKPIEISDTGLELIEYLSLDCTAAQGEWHSDSEIKIDKNGFVIQNGEKTKDFWDGTIRSEGKPLRLKIRNICGDETVWEI</sequence>
<evidence type="ECO:0000256" key="1">
    <source>
        <dbReference type="ARBA" id="ARBA00006594"/>
    </source>
</evidence>
<reference evidence="7 8" key="1">
    <citation type="journal article" date="2021" name="Sci. Rep.">
        <title>The distribution of antibiotic resistance genes in chicken gut microbiota commensals.</title>
        <authorList>
            <person name="Juricova H."/>
            <person name="Matiasovicova J."/>
            <person name="Kubasova T."/>
            <person name="Cejkova D."/>
            <person name="Rychlik I."/>
        </authorList>
    </citation>
    <scope>NUCLEOTIDE SEQUENCE [LARGE SCALE GENOMIC DNA]</scope>
    <source>
        <strain evidence="7 8">An411</strain>
    </source>
</reference>
<dbReference type="InterPro" id="IPR002295">
    <property type="entry name" value="N4/N6-MTase_EcoPI_Mod-like"/>
</dbReference>
<dbReference type="Gene3D" id="3.40.50.150">
    <property type="entry name" value="Vaccinia Virus protein VP39"/>
    <property type="match status" value="1"/>
</dbReference>
<dbReference type="PRINTS" id="PR00506">
    <property type="entry name" value="D21N6MTFRASE"/>
</dbReference>
<dbReference type="PROSITE" id="PS00092">
    <property type="entry name" value="N6_MTASE"/>
    <property type="match status" value="1"/>
</dbReference>
<name>A0ABS2FY73_9FIRM</name>
<feature type="domain" description="DNA methylase N-4/N-6" evidence="6">
    <location>
        <begin position="81"/>
        <end position="354"/>
    </location>
</feature>
<proteinExistence type="inferred from homology"/>
<evidence type="ECO:0000256" key="5">
    <source>
        <dbReference type="ARBA" id="ARBA00022747"/>
    </source>
</evidence>
<dbReference type="RefSeq" id="WP_204805114.1">
    <property type="nucleotide sequence ID" value="NZ_JACSNX010000020.1"/>
</dbReference>
<evidence type="ECO:0000256" key="2">
    <source>
        <dbReference type="ARBA" id="ARBA00022603"/>
    </source>
</evidence>
<keyword evidence="8" id="KW-1185">Reference proteome</keyword>
<gene>
    <name evidence="7" type="ORF">H9X91_11165</name>
</gene>
<dbReference type="InterPro" id="IPR002052">
    <property type="entry name" value="DNA_methylase_N6_adenine_CS"/>
</dbReference>
<dbReference type="SUPFAM" id="SSF53335">
    <property type="entry name" value="S-adenosyl-L-methionine-dependent methyltransferases"/>
    <property type="match status" value="1"/>
</dbReference>
<evidence type="ECO:0000259" key="6">
    <source>
        <dbReference type="Pfam" id="PF01555"/>
    </source>
</evidence>
<dbReference type="EMBL" id="JACSNX010000020">
    <property type="protein sequence ID" value="MBM6851996.1"/>
    <property type="molecule type" value="Genomic_DNA"/>
</dbReference>
<dbReference type="Proteomes" id="UP000719500">
    <property type="component" value="Unassembled WGS sequence"/>
</dbReference>
<keyword evidence="4" id="KW-0949">S-adenosyl-L-methionine</keyword>
<comment type="similarity">
    <text evidence="1">Belongs to the N(4)/N(6)-methyltransferase family.</text>
</comment>
<dbReference type="InterPro" id="IPR029063">
    <property type="entry name" value="SAM-dependent_MTases_sf"/>
</dbReference>
<evidence type="ECO:0000313" key="7">
    <source>
        <dbReference type="EMBL" id="MBM6851996.1"/>
    </source>
</evidence>
<dbReference type="Pfam" id="PF01555">
    <property type="entry name" value="N6_N4_Mtase"/>
    <property type="match status" value="1"/>
</dbReference>
<protein>
    <submittedName>
        <fullName evidence="7">Site-specific DNA-methyltransferase</fullName>
    </submittedName>
</protein>
<comment type="caution">
    <text evidence="7">The sequence shown here is derived from an EMBL/GenBank/DDBJ whole genome shotgun (WGS) entry which is preliminary data.</text>
</comment>